<feature type="domain" description="Fimbrial-type adhesion" evidence="2">
    <location>
        <begin position="31"/>
        <end position="204"/>
    </location>
</feature>
<dbReference type="Gene3D" id="2.60.40.1090">
    <property type="entry name" value="Fimbrial-type adhesion domain"/>
    <property type="match status" value="1"/>
</dbReference>
<keyword evidence="4" id="KW-1185">Reference proteome</keyword>
<keyword evidence="1" id="KW-0732">Signal</keyword>
<dbReference type="GO" id="GO:0009289">
    <property type="term" value="C:pilus"/>
    <property type="evidence" value="ECO:0007669"/>
    <property type="project" value="InterPro"/>
</dbReference>
<gene>
    <name evidence="3" type="ORF">OO7_06159</name>
</gene>
<evidence type="ECO:0000256" key="1">
    <source>
        <dbReference type="SAM" id="SignalP"/>
    </source>
</evidence>
<evidence type="ECO:0000313" key="3">
    <source>
        <dbReference type="EMBL" id="EKT58282.1"/>
    </source>
</evidence>
<dbReference type="InterPro" id="IPR000259">
    <property type="entry name" value="Adhesion_dom_fimbrial"/>
</dbReference>
<evidence type="ECO:0000313" key="4">
    <source>
        <dbReference type="Proteomes" id="UP000010290"/>
    </source>
</evidence>
<dbReference type="HOGENOM" id="CLU_117197_0_0_6"/>
<dbReference type="GO" id="GO:0043709">
    <property type="term" value="P:cell adhesion involved in single-species biofilm formation"/>
    <property type="evidence" value="ECO:0007669"/>
    <property type="project" value="TreeGrafter"/>
</dbReference>
<dbReference type="PANTHER" id="PTHR33420:SF4">
    <property type="entry name" value="FIMBRIAL-LIKE PROTEIN FIMF"/>
    <property type="match status" value="1"/>
</dbReference>
<proteinExistence type="predicted"/>
<dbReference type="EMBL" id="AKKN01000007">
    <property type="protein sequence ID" value="EKT58282.1"/>
    <property type="molecule type" value="Genomic_DNA"/>
</dbReference>
<protein>
    <submittedName>
        <fullName evidence="3">Type III fimbriae structural protein MrkF</fullName>
    </submittedName>
</protein>
<feature type="chain" id="PRO_5003921300" evidence="1">
    <location>
        <begin position="19"/>
        <end position="205"/>
    </location>
</feature>
<dbReference type="InterPro" id="IPR050263">
    <property type="entry name" value="Bact_Fimbrial_Adh_Pro"/>
</dbReference>
<dbReference type="OrthoDB" id="6506453at2"/>
<dbReference type="RefSeq" id="WP_008915082.1">
    <property type="nucleotide sequence ID" value="NZ_CM001773.1"/>
</dbReference>
<comment type="caution">
    <text evidence="3">The sequence shown here is derived from an EMBL/GenBank/DDBJ whole genome shotgun (WGS) entry which is preliminary data.</text>
</comment>
<reference evidence="3 4" key="1">
    <citation type="journal article" date="2012" name="BMC Genomics">
        <title>Comparative genomics of bacteria in the genus Providencia isolated from wild Drosophila melanogaster.</title>
        <authorList>
            <person name="Galac M.R."/>
            <person name="Lazzaro B.P."/>
        </authorList>
    </citation>
    <scope>NUCLEOTIDE SEQUENCE [LARGE SCALE GENOMIC DNA]</scope>
    <source>
        <strain evidence="3 4">DSM 19967</strain>
    </source>
</reference>
<dbReference type="PATRIC" id="fig|1141660.3.peg.1238"/>
<name>K8WLC2_9GAMM</name>
<dbReference type="PANTHER" id="PTHR33420">
    <property type="entry name" value="FIMBRIAL SUBUNIT ELFA-RELATED"/>
    <property type="match status" value="1"/>
</dbReference>
<dbReference type="InterPro" id="IPR008966">
    <property type="entry name" value="Adhesion_dom_sf"/>
</dbReference>
<dbReference type="SUPFAM" id="SSF49401">
    <property type="entry name" value="Bacterial adhesins"/>
    <property type="match status" value="1"/>
</dbReference>
<feature type="signal peptide" evidence="1">
    <location>
        <begin position="1"/>
        <end position="18"/>
    </location>
</feature>
<accession>K8WLC2</accession>
<dbReference type="Pfam" id="PF00419">
    <property type="entry name" value="Fimbrial"/>
    <property type="match status" value="1"/>
</dbReference>
<evidence type="ECO:0000259" key="2">
    <source>
        <dbReference type="Pfam" id="PF00419"/>
    </source>
</evidence>
<sequence length="205" mass="22481">MKNWIIVIFFSLVGYAYAAPAFKTNYDEGKINFSGKVVDVSCAISVNDQGSDASIYLAPISLFEIHNSEGGAYLKSQMFTIKLSQCQSITYKGNRVDGNLNNISVGWSDGYLVTKTNFETTGLLKNMLADGAKNINFALAINDKSILDANNKIIPAGPNQLKVIPITSDNNDVIFQYYIGYVAQKTSEVTTGLMASYATYEINYN</sequence>
<dbReference type="Proteomes" id="UP000010290">
    <property type="component" value="Chromosome"/>
</dbReference>
<organism evidence="3 4">
    <name type="scientific">Providencia sneebia DSM 19967</name>
    <dbReference type="NCBI Taxonomy" id="1141660"/>
    <lineage>
        <taxon>Bacteria</taxon>
        <taxon>Pseudomonadati</taxon>
        <taxon>Pseudomonadota</taxon>
        <taxon>Gammaproteobacteria</taxon>
        <taxon>Enterobacterales</taxon>
        <taxon>Morganellaceae</taxon>
        <taxon>Providencia</taxon>
    </lineage>
</organism>
<dbReference type="AlphaFoldDB" id="K8WLC2"/>
<dbReference type="InterPro" id="IPR036937">
    <property type="entry name" value="Adhesion_dom_fimbrial_sf"/>
</dbReference>